<dbReference type="SUPFAM" id="SSF143865">
    <property type="entry name" value="CorA soluble domain-like"/>
    <property type="match status" value="1"/>
</dbReference>
<dbReference type="EMBL" id="JBHSNM010000005">
    <property type="protein sequence ID" value="MFC5571105.1"/>
    <property type="molecule type" value="Genomic_DNA"/>
</dbReference>
<evidence type="ECO:0000256" key="8">
    <source>
        <dbReference type="SAM" id="Phobius"/>
    </source>
</evidence>
<comment type="caution">
    <text evidence="9">The sequence shown here is derived from an EMBL/GenBank/DDBJ whole genome shotgun (WGS) entry which is preliminary data.</text>
</comment>
<evidence type="ECO:0000256" key="2">
    <source>
        <dbReference type="ARBA" id="ARBA00009765"/>
    </source>
</evidence>
<evidence type="ECO:0000256" key="1">
    <source>
        <dbReference type="ARBA" id="ARBA00004651"/>
    </source>
</evidence>
<feature type="transmembrane region" description="Helical" evidence="8">
    <location>
        <begin position="310"/>
        <end position="330"/>
    </location>
</feature>
<keyword evidence="7 8" id="KW-0472">Membrane</keyword>
<comment type="similarity">
    <text evidence="2">Belongs to the CorA metal ion transporter (MIT) (TC 1.A.35) family.</text>
</comment>
<dbReference type="InterPro" id="IPR002523">
    <property type="entry name" value="MgTranspt_CorA/ZnTranspt_ZntB"/>
</dbReference>
<feature type="transmembrane region" description="Helical" evidence="8">
    <location>
        <begin position="279"/>
        <end position="298"/>
    </location>
</feature>
<evidence type="ECO:0000256" key="4">
    <source>
        <dbReference type="ARBA" id="ARBA00022475"/>
    </source>
</evidence>
<dbReference type="SUPFAM" id="SSF144083">
    <property type="entry name" value="Magnesium transport protein CorA, transmembrane region"/>
    <property type="match status" value="1"/>
</dbReference>
<reference evidence="10" key="1">
    <citation type="journal article" date="2019" name="Int. J. Syst. Evol. Microbiol.">
        <title>The Global Catalogue of Microorganisms (GCM) 10K type strain sequencing project: providing services to taxonomists for standard genome sequencing and annotation.</title>
        <authorList>
            <consortium name="The Broad Institute Genomics Platform"/>
            <consortium name="The Broad Institute Genome Sequencing Center for Infectious Disease"/>
            <person name="Wu L."/>
            <person name="Ma J."/>
        </authorList>
    </citation>
    <scope>NUCLEOTIDE SEQUENCE [LARGE SCALE GENOMIC DNA]</scope>
    <source>
        <strain evidence="10">KACC 11407</strain>
    </source>
</reference>
<dbReference type="Gene3D" id="3.30.460.20">
    <property type="entry name" value="CorA soluble domain-like"/>
    <property type="match status" value="1"/>
</dbReference>
<keyword evidence="3" id="KW-0813">Transport</keyword>
<sequence length="336" mass="37145">MGPPLSSPPAAGAASREGRTRAVLFDDDGSDRQVAVDTVDLHALSERQLLWIDHEGEHARALLQTLGLGDAVPALDHDDGRPQLQNFGDWFLVKVVVVAGEKRLECRGQSLLVLSGRNFVVTVHRQPLEYLAQLGDREQADTHLGVLSAEGFTASLLDWQMSTYFDAVAELEADVDRLEVQLLERPLPRGYVKELAVLRRAASQLRRLLTPHRQVYGAMARPDFRPDADEGTQQQCRALSERFDRTLDAVEAARELVIGSFELFATHTAQRTNEIMRTLTFVTVLLGTLAVVAGVLGMNFQAPIFKTGTIGFVTTIVAMGILVAVAMVVAKRRRWW</sequence>
<comment type="subcellular location">
    <subcellularLocation>
        <location evidence="1">Cell membrane</location>
        <topology evidence="1">Multi-pass membrane protein</topology>
    </subcellularLocation>
</comment>
<dbReference type="InterPro" id="IPR045863">
    <property type="entry name" value="CorA_TM1_TM2"/>
</dbReference>
<name>A0ABW0SPV8_9GAMM</name>
<evidence type="ECO:0000256" key="3">
    <source>
        <dbReference type="ARBA" id="ARBA00022448"/>
    </source>
</evidence>
<accession>A0ABW0SPV8</accession>
<keyword evidence="4" id="KW-1003">Cell membrane</keyword>
<evidence type="ECO:0000313" key="10">
    <source>
        <dbReference type="Proteomes" id="UP001596036"/>
    </source>
</evidence>
<proteinExistence type="inferred from homology"/>
<keyword evidence="10" id="KW-1185">Reference proteome</keyword>
<evidence type="ECO:0000256" key="7">
    <source>
        <dbReference type="ARBA" id="ARBA00023136"/>
    </source>
</evidence>
<keyword evidence="6 8" id="KW-1133">Transmembrane helix</keyword>
<dbReference type="Gene3D" id="1.20.58.340">
    <property type="entry name" value="Magnesium transport protein CorA, transmembrane region"/>
    <property type="match status" value="2"/>
</dbReference>
<dbReference type="RefSeq" id="WP_386755672.1">
    <property type="nucleotide sequence ID" value="NZ_JBHSNM010000005.1"/>
</dbReference>
<organism evidence="9 10">
    <name type="scientific">Lysobacter yangpyeongensis</name>
    <dbReference type="NCBI Taxonomy" id="346182"/>
    <lineage>
        <taxon>Bacteria</taxon>
        <taxon>Pseudomonadati</taxon>
        <taxon>Pseudomonadota</taxon>
        <taxon>Gammaproteobacteria</taxon>
        <taxon>Lysobacterales</taxon>
        <taxon>Lysobacteraceae</taxon>
        <taxon>Lysobacter</taxon>
    </lineage>
</organism>
<evidence type="ECO:0000256" key="6">
    <source>
        <dbReference type="ARBA" id="ARBA00022989"/>
    </source>
</evidence>
<protein>
    <submittedName>
        <fullName evidence="9">CorA family divalent cation transporter</fullName>
    </submittedName>
</protein>
<dbReference type="Pfam" id="PF01544">
    <property type="entry name" value="CorA"/>
    <property type="match status" value="1"/>
</dbReference>
<dbReference type="InterPro" id="IPR045861">
    <property type="entry name" value="CorA_cytoplasmic_dom"/>
</dbReference>
<evidence type="ECO:0000256" key="5">
    <source>
        <dbReference type="ARBA" id="ARBA00022692"/>
    </source>
</evidence>
<dbReference type="PANTHER" id="PTHR46494:SF1">
    <property type="entry name" value="CORA FAMILY METAL ION TRANSPORTER (EUROFUNG)"/>
    <property type="match status" value="1"/>
</dbReference>
<gene>
    <name evidence="9" type="ORF">ACFPN1_13650</name>
</gene>
<dbReference type="Proteomes" id="UP001596036">
    <property type="component" value="Unassembled WGS sequence"/>
</dbReference>
<keyword evidence="5 8" id="KW-0812">Transmembrane</keyword>
<evidence type="ECO:0000313" key="9">
    <source>
        <dbReference type="EMBL" id="MFC5571105.1"/>
    </source>
</evidence>
<dbReference type="PANTHER" id="PTHR46494">
    <property type="entry name" value="CORA FAMILY METAL ION TRANSPORTER (EUROFUNG)"/>
    <property type="match status" value="1"/>
</dbReference>